<sequence length="110" mass="12489">MNSIGGDFCNFLLQSGLPRIQLKTHRPFPILQKPTTPGGERDRAYHTGLERERENSVRMGERGAAVMAERPFSPADHRLGLWSDWWWVVVVWTRETMVEGGGERGLSVIV</sequence>
<reference evidence="2" key="2">
    <citation type="submission" date="2020-06" db="EMBL/GenBank/DDBJ databases">
        <title>Helianthus annuus Genome sequencing and assembly Release 2.</title>
        <authorList>
            <person name="Gouzy J."/>
            <person name="Langlade N."/>
            <person name="Munos S."/>
        </authorList>
    </citation>
    <scope>NUCLEOTIDE SEQUENCE</scope>
    <source>
        <tissue evidence="2">Leaves</tissue>
    </source>
</reference>
<dbReference type="EMBL" id="MNCJ02000327">
    <property type="protein sequence ID" value="KAF5777336.1"/>
    <property type="molecule type" value="Genomic_DNA"/>
</dbReference>
<keyword evidence="3" id="KW-1185">Reference proteome</keyword>
<reference evidence="2" key="1">
    <citation type="journal article" date="2017" name="Nature">
        <title>The sunflower genome provides insights into oil metabolism, flowering and Asterid evolution.</title>
        <authorList>
            <person name="Badouin H."/>
            <person name="Gouzy J."/>
            <person name="Grassa C.J."/>
            <person name="Murat F."/>
            <person name="Staton S.E."/>
            <person name="Cottret L."/>
            <person name="Lelandais-Briere C."/>
            <person name="Owens G.L."/>
            <person name="Carrere S."/>
            <person name="Mayjonade B."/>
            <person name="Legrand L."/>
            <person name="Gill N."/>
            <person name="Kane N.C."/>
            <person name="Bowers J.E."/>
            <person name="Hubner S."/>
            <person name="Bellec A."/>
            <person name="Berard A."/>
            <person name="Berges H."/>
            <person name="Blanchet N."/>
            <person name="Boniface M.C."/>
            <person name="Brunel D."/>
            <person name="Catrice O."/>
            <person name="Chaidir N."/>
            <person name="Claudel C."/>
            <person name="Donnadieu C."/>
            <person name="Faraut T."/>
            <person name="Fievet G."/>
            <person name="Helmstetter N."/>
            <person name="King M."/>
            <person name="Knapp S.J."/>
            <person name="Lai Z."/>
            <person name="Le Paslier M.C."/>
            <person name="Lippi Y."/>
            <person name="Lorenzon L."/>
            <person name="Mandel J.R."/>
            <person name="Marage G."/>
            <person name="Marchand G."/>
            <person name="Marquand E."/>
            <person name="Bret-Mestries E."/>
            <person name="Morien E."/>
            <person name="Nambeesan S."/>
            <person name="Nguyen T."/>
            <person name="Pegot-Espagnet P."/>
            <person name="Pouilly N."/>
            <person name="Raftis F."/>
            <person name="Sallet E."/>
            <person name="Schiex T."/>
            <person name="Thomas J."/>
            <person name="Vandecasteele C."/>
            <person name="Vares D."/>
            <person name="Vear F."/>
            <person name="Vautrin S."/>
            <person name="Crespi M."/>
            <person name="Mangin B."/>
            <person name="Burke J.M."/>
            <person name="Salse J."/>
            <person name="Munos S."/>
            <person name="Vincourt P."/>
            <person name="Rieseberg L.H."/>
            <person name="Langlade N.B."/>
        </authorList>
    </citation>
    <scope>NUCLEOTIDE SEQUENCE</scope>
    <source>
        <tissue evidence="2">Leaves</tissue>
    </source>
</reference>
<dbReference type="Proteomes" id="UP000215914">
    <property type="component" value="Unassembled WGS sequence"/>
</dbReference>
<organism evidence="2 3">
    <name type="scientific">Helianthus annuus</name>
    <name type="common">Common sunflower</name>
    <dbReference type="NCBI Taxonomy" id="4232"/>
    <lineage>
        <taxon>Eukaryota</taxon>
        <taxon>Viridiplantae</taxon>
        <taxon>Streptophyta</taxon>
        <taxon>Embryophyta</taxon>
        <taxon>Tracheophyta</taxon>
        <taxon>Spermatophyta</taxon>
        <taxon>Magnoliopsida</taxon>
        <taxon>eudicotyledons</taxon>
        <taxon>Gunneridae</taxon>
        <taxon>Pentapetalae</taxon>
        <taxon>asterids</taxon>
        <taxon>campanulids</taxon>
        <taxon>Asterales</taxon>
        <taxon>Asteraceae</taxon>
        <taxon>Asteroideae</taxon>
        <taxon>Heliantheae alliance</taxon>
        <taxon>Heliantheae</taxon>
        <taxon>Helianthus</taxon>
    </lineage>
</organism>
<feature type="region of interest" description="Disordered" evidence="1">
    <location>
        <begin position="28"/>
        <end position="58"/>
    </location>
</feature>
<name>A0A9K3MVG1_HELAN</name>
<protein>
    <submittedName>
        <fullName evidence="2">Uncharacterized protein</fullName>
    </submittedName>
</protein>
<comment type="caution">
    <text evidence="2">The sequence shown here is derived from an EMBL/GenBank/DDBJ whole genome shotgun (WGS) entry which is preliminary data.</text>
</comment>
<evidence type="ECO:0000256" key="1">
    <source>
        <dbReference type="SAM" id="MobiDB-lite"/>
    </source>
</evidence>
<feature type="compositionally biased region" description="Basic and acidic residues" evidence="1">
    <location>
        <begin position="39"/>
        <end position="58"/>
    </location>
</feature>
<evidence type="ECO:0000313" key="3">
    <source>
        <dbReference type="Proteomes" id="UP000215914"/>
    </source>
</evidence>
<dbReference type="AlphaFoldDB" id="A0A9K3MVG1"/>
<gene>
    <name evidence="2" type="ORF">HanXRQr2_Chr12g0534421</name>
</gene>
<proteinExistence type="predicted"/>
<dbReference type="Gramene" id="mRNA:HanXRQr2_Chr12g0534421">
    <property type="protein sequence ID" value="CDS:HanXRQr2_Chr12g0534421.1"/>
    <property type="gene ID" value="HanXRQr2_Chr12g0534421"/>
</dbReference>
<accession>A0A9K3MVG1</accession>
<evidence type="ECO:0000313" key="2">
    <source>
        <dbReference type="EMBL" id="KAF5777336.1"/>
    </source>
</evidence>